<feature type="region of interest" description="Disordered" evidence="1">
    <location>
        <begin position="59"/>
        <end position="152"/>
    </location>
</feature>
<keyword evidence="3" id="KW-1185">Reference proteome</keyword>
<feature type="compositionally biased region" description="Polar residues" evidence="1">
    <location>
        <begin position="128"/>
        <end position="144"/>
    </location>
</feature>
<proteinExistence type="predicted"/>
<reference evidence="2" key="1">
    <citation type="submission" date="2020-03" db="EMBL/GenBank/DDBJ databases">
        <authorList>
            <person name="Weist P."/>
        </authorList>
    </citation>
    <scope>NUCLEOTIDE SEQUENCE</scope>
</reference>
<evidence type="ECO:0000256" key="1">
    <source>
        <dbReference type="SAM" id="MobiDB-lite"/>
    </source>
</evidence>
<dbReference type="Proteomes" id="UP001153269">
    <property type="component" value="Unassembled WGS sequence"/>
</dbReference>
<gene>
    <name evidence="2" type="ORF">PLEPLA_LOCUS14914</name>
</gene>
<feature type="compositionally biased region" description="Basic and acidic residues" evidence="1">
    <location>
        <begin position="117"/>
        <end position="127"/>
    </location>
</feature>
<comment type="caution">
    <text evidence="2">The sequence shown here is derived from an EMBL/GenBank/DDBJ whole genome shotgun (WGS) entry which is preliminary data.</text>
</comment>
<dbReference type="AlphaFoldDB" id="A0A9N7YIS1"/>
<evidence type="ECO:0000313" key="3">
    <source>
        <dbReference type="Proteomes" id="UP001153269"/>
    </source>
</evidence>
<sequence length="152" mass="15811">MALVLTPSERAGHRLAAAPTGRSFLRASKLTGWFCGTRRQAGPHLHAVTLQVSRLATREYGSSRAPPGGLLSGASLTARKHLEESESLLEPGGSCTRDGPPCNMAVVGLGGLGGGSSEKETSSRSCDEQPTQDPTLSFQSSSLTPAGRQKPL</sequence>
<organism evidence="2 3">
    <name type="scientific">Pleuronectes platessa</name>
    <name type="common">European plaice</name>
    <dbReference type="NCBI Taxonomy" id="8262"/>
    <lineage>
        <taxon>Eukaryota</taxon>
        <taxon>Metazoa</taxon>
        <taxon>Chordata</taxon>
        <taxon>Craniata</taxon>
        <taxon>Vertebrata</taxon>
        <taxon>Euteleostomi</taxon>
        <taxon>Actinopterygii</taxon>
        <taxon>Neopterygii</taxon>
        <taxon>Teleostei</taxon>
        <taxon>Neoteleostei</taxon>
        <taxon>Acanthomorphata</taxon>
        <taxon>Carangaria</taxon>
        <taxon>Pleuronectiformes</taxon>
        <taxon>Pleuronectoidei</taxon>
        <taxon>Pleuronectidae</taxon>
        <taxon>Pleuronectes</taxon>
    </lineage>
</organism>
<accession>A0A9N7YIS1</accession>
<protein>
    <submittedName>
        <fullName evidence="2">Uncharacterized protein</fullName>
    </submittedName>
</protein>
<name>A0A9N7YIS1_PLEPL</name>
<dbReference type="EMBL" id="CADEAL010000932">
    <property type="protein sequence ID" value="CAB1426976.1"/>
    <property type="molecule type" value="Genomic_DNA"/>
</dbReference>
<evidence type="ECO:0000313" key="2">
    <source>
        <dbReference type="EMBL" id="CAB1426976.1"/>
    </source>
</evidence>